<reference evidence="6" key="1">
    <citation type="submission" date="2021-01" db="EMBL/GenBank/DDBJ databases">
        <authorList>
            <person name="Corre E."/>
            <person name="Pelletier E."/>
            <person name="Niang G."/>
            <person name="Scheremetjew M."/>
            <person name="Finn R."/>
            <person name="Kale V."/>
            <person name="Holt S."/>
            <person name="Cochrane G."/>
            <person name="Meng A."/>
            <person name="Brown T."/>
            <person name="Cohen L."/>
        </authorList>
    </citation>
    <scope>NUCLEOTIDE SEQUENCE</scope>
    <source>
        <strain evidence="6">CCMP2084</strain>
    </source>
</reference>
<evidence type="ECO:0008006" key="7">
    <source>
        <dbReference type="Google" id="ProtNLM"/>
    </source>
</evidence>
<dbReference type="GO" id="GO:0016020">
    <property type="term" value="C:membrane"/>
    <property type="evidence" value="ECO:0007669"/>
    <property type="project" value="UniProtKB-SubCell"/>
</dbReference>
<feature type="transmembrane region" description="Helical" evidence="5">
    <location>
        <begin position="225"/>
        <end position="243"/>
    </location>
</feature>
<dbReference type="PIRSF" id="PIRSF015665">
    <property type="entry name" value="CHOPT"/>
    <property type="match status" value="1"/>
</dbReference>
<evidence type="ECO:0000256" key="4">
    <source>
        <dbReference type="SAM" id="MobiDB-lite"/>
    </source>
</evidence>
<name>A0A7S2UBC5_9STRA</name>
<dbReference type="InterPro" id="IPR043130">
    <property type="entry name" value="CDP-OH_PTrfase_TM_dom"/>
</dbReference>
<gene>
    <name evidence="6" type="ORF">ASEP1449_LOCUS6393</name>
</gene>
<feature type="transmembrane region" description="Helical" evidence="5">
    <location>
        <begin position="311"/>
        <end position="329"/>
    </location>
</feature>
<proteinExistence type="inferred from homology"/>
<feature type="transmembrane region" description="Helical" evidence="5">
    <location>
        <begin position="367"/>
        <end position="383"/>
    </location>
</feature>
<dbReference type="Gene3D" id="1.20.120.1760">
    <property type="match status" value="1"/>
</dbReference>
<feature type="transmembrane region" description="Helical" evidence="5">
    <location>
        <begin position="395"/>
        <end position="414"/>
    </location>
</feature>
<evidence type="ECO:0000256" key="2">
    <source>
        <dbReference type="ARBA" id="ARBA00010441"/>
    </source>
</evidence>
<dbReference type="InterPro" id="IPR014472">
    <property type="entry name" value="CHOPT"/>
</dbReference>
<organism evidence="6">
    <name type="scientific">Attheya septentrionalis</name>
    <dbReference type="NCBI Taxonomy" id="420275"/>
    <lineage>
        <taxon>Eukaryota</taxon>
        <taxon>Sar</taxon>
        <taxon>Stramenopiles</taxon>
        <taxon>Ochrophyta</taxon>
        <taxon>Bacillariophyta</taxon>
        <taxon>Coscinodiscophyceae</taxon>
        <taxon>Chaetocerotophycidae</taxon>
        <taxon>Chaetocerotales</taxon>
        <taxon>Attheyaceae</taxon>
        <taxon>Attheya</taxon>
    </lineage>
</organism>
<dbReference type="GO" id="GO:0008610">
    <property type="term" value="P:lipid biosynthetic process"/>
    <property type="evidence" value="ECO:0007669"/>
    <property type="project" value="UniProtKB-ARBA"/>
</dbReference>
<keyword evidence="5" id="KW-1133">Transmembrane helix</keyword>
<protein>
    <recommendedName>
        <fullName evidence="7">Ethanolaminephosphotransferase</fullName>
    </recommendedName>
</protein>
<dbReference type="PANTHER" id="PTHR10414:SF37">
    <property type="entry name" value="BB IN A BOXCAR, ISOFORM C"/>
    <property type="match status" value="1"/>
</dbReference>
<evidence type="ECO:0000313" key="6">
    <source>
        <dbReference type="EMBL" id="CAD9814568.1"/>
    </source>
</evidence>
<keyword evidence="3 5" id="KW-0472">Membrane</keyword>
<evidence type="ECO:0000256" key="3">
    <source>
        <dbReference type="ARBA" id="ARBA00023136"/>
    </source>
</evidence>
<dbReference type="AlphaFoldDB" id="A0A7S2UBC5"/>
<feature type="region of interest" description="Disordered" evidence="4">
    <location>
        <begin position="1"/>
        <end position="21"/>
    </location>
</feature>
<dbReference type="PANTHER" id="PTHR10414">
    <property type="entry name" value="ETHANOLAMINEPHOSPHOTRANSFERASE"/>
    <property type="match status" value="1"/>
</dbReference>
<dbReference type="EMBL" id="HBHQ01009473">
    <property type="protein sequence ID" value="CAD9814568.1"/>
    <property type="molecule type" value="Transcribed_RNA"/>
</dbReference>
<feature type="transmembrane region" description="Helical" evidence="5">
    <location>
        <begin position="121"/>
        <end position="137"/>
    </location>
</feature>
<evidence type="ECO:0000256" key="1">
    <source>
        <dbReference type="ARBA" id="ARBA00004370"/>
    </source>
</evidence>
<feature type="transmembrane region" description="Helical" evidence="5">
    <location>
        <begin position="82"/>
        <end position="101"/>
    </location>
</feature>
<comment type="similarity">
    <text evidence="2">Belongs to the CDP-alcohol phosphatidyltransferase class-I family.</text>
</comment>
<sequence>MTASSKVQNGAKPHQNGNGVDCEISDQRGYRGYYYMTESAADALPKFKYSGEDCSLIYKHILSPLANYLVHNWTPKTIAPNTITIVALLHMVASYGLVWFYCPKLADSLTGDGEEGTNVPGFVFLFSCVTMLIYQTLDNMDGKHAVRMKAASPLGLLFDHGCDAVNSVFGSANGVCALGLSASRDPVAVFVSVIFPMATFYVATWEEYHTGHLLLPIINGPNEGLVAGASFSLISFIWGVQYWHETSWFDRFIEPYSSKLLPSTVSSIIPDYGIRNVDLIFYICVVWLIQEETLKIYQVARKYGASSLKNLLPYIFLMASSTYIGAYYPEFLARNTRVCLNLVSALFSEMVIQLMLDHMSKEPYTPYRLTLIPLVVLIIMLHINLLSDTIVDEYVLTYAVVAWTYLLMKVRFIINEMCTLLRIWCFDIHTPYPMSEITTQKLN</sequence>
<feature type="transmembrane region" description="Helical" evidence="5">
    <location>
        <begin position="187"/>
        <end position="205"/>
    </location>
</feature>
<accession>A0A7S2UBC5</accession>
<comment type="subcellular location">
    <subcellularLocation>
        <location evidence="1">Membrane</location>
    </subcellularLocation>
</comment>
<keyword evidence="5" id="KW-0812">Transmembrane</keyword>
<evidence type="ECO:0000256" key="5">
    <source>
        <dbReference type="SAM" id="Phobius"/>
    </source>
</evidence>